<comment type="caution">
    <text evidence="2">The sequence shown here is derived from an EMBL/GenBank/DDBJ whole genome shotgun (WGS) entry which is preliminary data.</text>
</comment>
<protein>
    <submittedName>
        <fullName evidence="2">Tyrosine-protein phosphatase</fullName>
    </submittedName>
</protein>
<reference evidence="2" key="2">
    <citation type="submission" date="2021-09" db="EMBL/GenBank/DDBJ databases">
        <authorList>
            <person name="Gilroy R."/>
        </authorList>
    </citation>
    <scope>NUCLEOTIDE SEQUENCE</scope>
    <source>
        <strain evidence="2">ChiHjej13B12-9602</strain>
    </source>
</reference>
<dbReference type="InterPro" id="IPR029021">
    <property type="entry name" value="Prot-tyrosine_phosphatase-like"/>
</dbReference>
<organism evidence="2 3">
    <name type="scientific">Enorma phocaeensis</name>
    <dbReference type="NCBI Taxonomy" id="1871019"/>
    <lineage>
        <taxon>Bacteria</taxon>
        <taxon>Bacillati</taxon>
        <taxon>Actinomycetota</taxon>
        <taxon>Coriobacteriia</taxon>
        <taxon>Coriobacteriales</taxon>
        <taxon>Coriobacteriaceae</taxon>
        <taxon>Enorma</taxon>
    </lineage>
</organism>
<sequence length="256" mass="28533">MDKRDAVQPRRLMLKGARNVRDLGGYLFEASDGTHGLTAYGSYLRGDSLRRLTAADIAYLRELGLVRVIDVRSAFEVRYSPDPFSHGHHDGIDYIHIPMLDQLNSSGMRSQVPACMFDTYRKLLDEDAGEVRAVFEALDTSGCVLFHCRAGKDRTGVIAMLLLGLAGVADADIVADYAATGEYMTTSMWIQRSLATVLLRKKVPRSLFIADPREMERACAYLRKTYGSAYQYLRGRAGVDEQVLERVTARLRGTLA</sequence>
<reference evidence="2" key="1">
    <citation type="journal article" date="2021" name="PeerJ">
        <title>Extensive microbial diversity within the chicken gut microbiome revealed by metagenomics and culture.</title>
        <authorList>
            <person name="Gilroy R."/>
            <person name="Ravi A."/>
            <person name="Getino M."/>
            <person name="Pursley I."/>
            <person name="Horton D.L."/>
            <person name="Alikhan N.F."/>
            <person name="Baker D."/>
            <person name="Gharbi K."/>
            <person name="Hall N."/>
            <person name="Watson M."/>
            <person name="Adriaenssens E.M."/>
            <person name="Foster-Nyarko E."/>
            <person name="Jarju S."/>
            <person name="Secka A."/>
            <person name="Antonio M."/>
            <person name="Oren A."/>
            <person name="Chaudhuri R.R."/>
            <person name="La Ragione R."/>
            <person name="Hildebrand F."/>
            <person name="Pallen M.J."/>
        </authorList>
    </citation>
    <scope>NUCLEOTIDE SEQUENCE</scope>
    <source>
        <strain evidence="2">ChiHjej13B12-9602</strain>
    </source>
</reference>
<dbReference type="GO" id="GO:0004721">
    <property type="term" value="F:phosphoprotein phosphatase activity"/>
    <property type="evidence" value="ECO:0007669"/>
    <property type="project" value="InterPro"/>
</dbReference>
<dbReference type="SUPFAM" id="SSF52799">
    <property type="entry name" value="(Phosphotyrosine protein) phosphatases II"/>
    <property type="match status" value="1"/>
</dbReference>
<dbReference type="RefSeq" id="WP_273190082.1">
    <property type="nucleotide sequence ID" value="NZ_DYUZ01000023.1"/>
</dbReference>
<dbReference type="PROSITE" id="PS50056">
    <property type="entry name" value="TYR_PHOSPHATASE_2"/>
    <property type="match status" value="1"/>
</dbReference>
<evidence type="ECO:0000313" key="2">
    <source>
        <dbReference type="EMBL" id="HJG37353.1"/>
    </source>
</evidence>
<dbReference type="InterPro" id="IPR000387">
    <property type="entry name" value="Tyr_Pase_dom"/>
</dbReference>
<dbReference type="AlphaFoldDB" id="A0A921LSS3"/>
<evidence type="ECO:0000313" key="3">
    <source>
        <dbReference type="Proteomes" id="UP000753256"/>
    </source>
</evidence>
<accession>A0A921LSS3</accession>
<dbReference type="InterPro" id="IPR016130">
    <property type="entry name" value="Tyr_Pase_AS"/>
</dbReference>
<dbReference type="PROSITE" id="PS00383">
    <property type="entry name" value="TYR_PHOSPHATASE_1"/>
    <property type="match status" value="1"/>
</dbReference>
<dbReference type="EMBL" id="DYUZ01000023">
    <property type="protein sequence ID" value="HJG37353.1"/>
    <property type="molecule type" value="Genomic_DNA"/>
</dbReference>
<name>A0A921LSS3_9ACTN</name>
<evidence type="ECO:0000259" key="1">
    <source>
        <dbReference type="PROSITE" id="PS50056"/>
    </source>
</evidence>
<dbReference type="Gene3D" id="3.90.190.10">
    <property type="entry name" value="Protein tyrosine phosphatase superfamily"/>
    <property type="match status" value="1"/>
</dbReference>
<gene>
    <name evidence="2" type="ORF">K8V70_05770</name>
</gene>
<dbReference type="InterPro" id="IPR026893">
    <property type="entry name" value="Tyr/Ser_Pase_IphP-type"/>
</dbReference>
<dbReference type="Proteomes" id="UP000753256">
    <property type="component" value="Unassembled WGS sequence"/>
</dbReference>
<proteinExistence type="predicted"/>
<dbReference type="Pfam" id="PF13350">
    <property type="entry name" value="Y_phosphatase3"/>
    <property type="match status" value="1"/>
</dbReference>
<feature type="domain" description="Tyrosine specific protein phosphatases" evidence="1">
    <location>
        <begin position="125"/>
        <end position="163"/>
    </location>
</feature>